<keyword evidence="2" id="KW-1185">Reference proteome</keyword>
<accession>A0ACD5FLZ8</accession>
<evidence type="ECO:0000313" key="2">
    <source>
        <dbReference type="Proteomes" id="UP001234913"/>
    </source>
</evidence>
<proteinExistence type="predicted"/>
<organism evidence="1 2">
    <name type="scientific">Staphylococcus hyicus</name>
    <dbReference type="NCBI Taxonomy" id="1284"/>
    <lineage>
        <taxon>Bacteria</taxon>
        <taxon>Bacillati</taxon>
        <taxon>Bacillota</taxon>
        <taxon>Bacilli</taxon>
        <taxon>Bacillales</taxon>
        <taxon>Staphylococcaceae</taxon>
        <taxon>Staphylococcus</taxon>
    </lineage>
</organism>
<gene>
    <name evidence="1" type="ORF">QUC96_011165</name>
</gene>
<reference evidence="1" key="1">
    <citation type="submission" date="2024-09" db="EMBL/GenBank/DDBJ databases">
        <authorList>
            <person name="Gagne-Thivierge C."/>
        </authorList>
    </citation>
    <scope>NUCLEOTIDE SEQUENCE</scope>
    <source>
        <strain evidence="1">SC310</strain>
    </source>
</reference>
<dbReference type="Proteomes" id="UP001234913">
    <property type="component" value="Chromosome"/>
</dbReference>
<protein>
    <submittedName>
        <fullName evidence="1">Peptidase G2 autoproteolytic cleavage domain-containing protein</fullName>
    </submittedName>
</protein>
<dbReference type="EMBL" id="CP171742">
    <property type="protein sequence ID" value="XKR68990.1"/>
    <property type="molecule type" value="Genomic_DNA"/>
</dbReference>
<sequence>MPINLIKKFHSLFGDKLLSQQESNAEDIEVALNKNEKYKNYHEKEQATAHTSNQILHTLADGTTNKTSDELKYQRKQIEALVLGHNGDGVQELRASRTSMDAQNFDSLSSRLYHDFLTEKNNREKLRAELLSKIMRVVNVDDYGGDPTGQKDSTQAFADALADGNRMVTMSAGTYLTTGIKMPNNSRLVGQGPDITIIKFMDNTPAENIGITNLKMSGYAKNISLENFSFNGNKFRQNKALKPAGGSRSSNIRLAGVTNGYVYNVKSYDALLHCIDVTYASDDYFYQGDGNRVPESLESKHVHIDNCEVYGCGDDGITTHHSRYLTITNCYAHTPTGGGNNNGIEIDDGSQFVFLSNNKTEGNFSGLEIKGHAAVSAARGVFVNGHVSIGDIRSYNIRHIGHHRPATDAKSKTAFDVSLNNCLALYPYYNGIYAGTSPRALLISAYRNVSVNNFTAIGDSRFAKLDGGKTDYTMPAIAVQFMAENVIFNNINVTGFKDAGADIKFFGGANRGKRFTVNNVNIWNSSNKIGIASGGGIYDLKITNGNLTGNGPGNGIETYNNTTIISGVTADNYTNAAVIAKEKYNVVPTVVKGGFTGGSTGSAAVSPVSAVLASTGNSRAYDSRSYVIGSGYNSKAYGSRSGVISSLQSETTKGGHTQIVINSNRVKAPGNYHIVGGYSDKGEASTSNIKFDLSTYSGNLTLAGKITQNSADIAELFESQNGKAIELGTVVTLDGDKIRKAQPNDVPIGVISGTAALVANEKSYHHKDRFLKNEYGVTVTEHKQVSYLDDEGHEQFEWRDVPVENPDYDPSIEYMSRSERPEWNAVGLLGQIYTNVEKDVVAGDLINGRAGIGYKDNVNGKGRVMKITTTYDDKKGFGIALVLWGVN</sequence>
<name>A0ACD5FLZ8_STAHY</name>
<evidence type="ECO:0000313" key="1">
    <source>
        <dbReference type="EMBL" id="XKR68990.1"/>
    </source>
</evidence>